<evidence type="ECO:0000256" key="1">
    <source>
        <dbReference type="SAM" id="Phobius"/>
    </source>
</evidence>
<protein>
    <recommendedName>
        <fullName evidence="4">Odorant receptor</fullName>
    </recommendedName>
</protein>
<accession>A0ABP1QDA3</accession>
<keyword evidence="1" id="KW-1133">Transmembrane helix</keyword>
<evidence type="ECO:0000313" key="3">
    <source>
        <dbReference type="Proteomes" id="UP001642540"/>
    </source>
</evidence>
<feature type="transmembrane region" description="Helical" evidence="1">
    <location>
        <begin position="322"/>
        <end position="342"/>
    </location>
</feature>
<feature type="transmembrane region" description="Helical" evidence="1">
    <location>
        <begin position="279"/>
        <end position="302"/>
    </location>
</feature>
<name>A0ABP1QDA3_9HEXA</name>
<evidence type="ECO:0008006" key="4">
    <source>
        <dbReference type="Google" id="ProtNLM"/>
    </source>
</evidence>
<proteinExistence type="predicted"/>
<reference evidence="2 3" key="1">
    <citation type="submission" date="2024-08" db="EMBL/GenBank/DDBJ databases">
        <authorList>
            <person name="Cucini C."/>
            <person name="Frati F."/>
        </authorList>
    </citation>
    <scope>NUCLEOTIDE SEQUENCE [LARGE SCALE GENOMIC DNA]</scope>
</reference>
<feature type="transmembrane region" description="Helical" evidence="1">
    <location>
        <begin position="74"/>
        <end position="97"/>
    </location>
</feature>
<gene>
    <name evidence="2" type="ORF">ODALV1_LOCUS9996</name>
</gene>
<keyword evidence="1" id="KW-0472">Membrane</keyword>
<evidence type="ECO:0000313" key="2">
    <source>
        <dbReference type="EMBL" id="CAL8098615.1"/>
    </source>
</evidence>
<keyword evidence="1" id="KW-0812">Transmembrane</keyword>
<feature type="transmembrane region" description="Helical" evidence="1">
    <location>
        <begin position="48"/>
        <end position="68"/>
    </location>
</feature>
<dbReference type="Proteomes" id="UP001642540">
    <property type="component" value="Unassembled WGS sequence"/>
</dbReference>
<feature type="transmembrane region" description="Helical" evidence="1">
    <location>
        <begin position="133"/>
        <end position="152"/>
    </location>
</feature>
<keyword evidence="3" id="KW-1185">Reference proteome</keyword>
<feature type="transmembrane region" description="Helical" evidence="1">
    <location>
        <begin position="208"/>
        <end position="232"/>
    </location>
</feature>
<organism evidence="2 3">
    <name type="scientific">Orchesella dallaii</name>
    <dbReference type="NCBI Taxonomy" id="48710"/>
    <lineage>
        <taxon>Eukaryota</taxon>
        <taxon>Metazoa</taxon>
        <taxon>Ecdysozoa</taxon>
        <taxon>Arthropoda</taxon>
        <taxon>Hexapoda</taxon>
        <taxon>Collembola</taxon>
        <taxon>Entomobryomorpha</taxon>
        <taxon>Entomobryoidea</taxon>
        <taxon>Orchesellidae</taxon>
        <taxon>Orchesellinae</taxon>
        <taxon>Orchesella</taxon>
    </lineage>
</organism>
<dbReference type="EMBL" id="CAXLJM020000030">
    <property type="protein sequence ID" value="CAL8098615.1"/>
    <property type="molecule type" value="Genomic_DNA"/>
</dbReference>
<sequence length="411" mass="47436">MLVASDLLKYLQEHIYICDYFGGIPFKWNTEKNIMESKPKLKLKLYGIRFYLAVLYKFFVLFQVISTWKNVKMFVITHNVMFISSYILITTCAYVFYKNAHRIAFLFNQMIEYELRHCKPATVDLKSVKGTRLVVCMVRLMTITGIILPTFYHLDMIRNPCFPVYLGYWLSEQCQEGNLGQVLSPTWSPVELGTKIGMSLLSYMNWNLLMTGIGFYMNVAIVLKGHCIRSYIAQYGQNMRKKFGTRKLIQRNQVHQHTIAFRELQVMEIEYREIYSRTIVVVTLLCAIVMQVVCLFNTVTVLLQDSNETDSDGSLQIGLNLVYFWCTIVAACAIVVFLGILADVYSVAKKVHEEIGSCVALKKNKWFCRFFRSCPILRIYLGGSNFLDELTPLTCENFAIDQTVGLLLLKS</sequence>
<comment type="caution">
    <text evidence="2">The sequence shown here is derived from an EMBL/GenBank/DDBJ whole genome shotgun (WGS) entry which is preliminary data.</text>
</comment>